<feature type="transmembrane region" description="Helical" evidence="5">
    <location>
        <begin position="251"/>
        <end position="269"/>
    </location>
</feature>
<evidence type="ECO:0000256" key="3">
    <source>
        <dbReference type="ARBA" id="ARBA00022989"/>
    </source>
</evidence>
<gene>
    <name evidence="8" type="primary">LOC113419495</name>
</gene>
<dbReference type="KEGG" id="nss:113419495"/>
<dbReference type="InterPro" id="IPR036259">
    <property type="entry name" value="MFS_trans_sf"/>
</dbReference>
<evidence type="ECO:0000256" key="5">
    <source>
        <dbReference type="SAM" id="Phobius"/>
    </source>
</evidence>
<keyword evidence="4 5" id="KW-0472">Membrane</keyword>
<feature type="transmembrane region" description="Helical" evidence="5">
    <location>
        <begin position="328"/>
        <end position="349"/>
    </location>
</feature>
<feature type="transmembrane region" description="Helical" evidence="5">
    <location>
        <begin position="449"/>
        <end position="472"/>
    </location>
</feature>
<feature type="transmembrane region" description="Helical" evidence="5">
    <location>
        <begin position="20"/>
        <end position="44"/>
    </location>
</feature>
<dbReference type="PROSITE" id="PS50850">
    <property type="entry name" value="MFS"/>
    <property type="match status" value="1"/>
</dbReference>
<name>A0A6J1UWA8_9SAUR</name>
<feature type="transmembrane region" description="Helical" evidence="5">
    <location>
        <begin position="194"/>
        <end position="217"/>
    </location>
</feature>
<evidence type="ECO:0000256" key="4">
    <source>
        <dbReference type="ARBA" id="ARBA00023136"/>
    </source>
</evidence>
<protein>
    <submittedName>
        <fullName evidence="8">Solute carrier family 22 member 13-like</fullName>
    </submittedName>
</protein>
<dbReference type="InterPro" id="IPR020846">
    <property type="entry name" value="MFS_dom"/>
</dbReference>
<dbReference type="GO" id="GO:0022857">
    <property type="term" value="F:transmembrane transporter activity"/>
    <property type="evidence" value="ECO:0007669"/>
    <property type="project" value="InterPro"/>
</dbReference>
<dbReference type="GeneID" id="113419495"/>
<dbReference type="PANTHER" id="PTHR24064">
    <property type="entry name" value="SOLUTE CARRIER FAMILY 22 MEMBER"/>
    <property type="match status" value="1"/>
</dbReference>
<evidence type="ECO:0000259" key="6">
    <source>
        <dbReference type="PROSITE" id="PS50850"/>
    </source>
</evidence>
<feature type="domain" description="Major facilitator superfamily (MFS) profile" evidence="6">
    <location>
        <begin position="95"/>
        <end position="502"/>
    </location>
</feature>
<proteinExistence type="predicted"/>
<dbReference type="PROSITE" id="PS00216">
    <property type="entry name" value="SUGAR_TRANSPORT_1"/>
    <property type="match status" value="1"/>
</dbReference>
<dbReference type="CDD" id="cd17374">
    <property type="entry name" value="MFS_OAT"/>
    <property type="match status" value="1"/>
</dbReference>
<accession>A0A6J1UWA8</accession>
<dbReference type="SUPFAM" id="SSF103473">
    <property type="entry name" value="MFS general substrate transporter"/>
    <property type="match status" value="1"/>
</dbReference>
<dbReference type="Pfam" id="PF00083">
    <property type="entry name" value="Sugar_tr"/>
    <property type="match status" value="1"/>
</dbReference>
<feature type="transmembrane region" description="Helical" evidence="5">
    <location>
        <begin position="393"/>
        <end position="409"/>
    </location>
</feature>
<feature type="transmembrane region" description="Helical" evidence="5">
    <location>
        <begin position="224"/>
        <end position="245"/>
    </location>
</feature>
<evidence type="ECO:0000256" key="1">
    <source>
        <dbReference type="ARBA" id="ARBA00004141"/>
    </source>
</evidence>
<comment type="subcellular location">
    <subcellularLocation>
        <location evidence="1">Membrane</location>
        <topology evidence="1">Multi-pass membrane protein</topology>
    </subcellularLocation>
</comment>
<evidence type="ECO:0000256" key="2">
    <source>
        <dbReference type="ARBA" id="ARBA00022692"/>
    </source>
</evidence>
<feature type="transmembrane region" description="Helical" evidence="5">
    <location>
        <begin position="165"/>
        <end position="188"/>
    </location>
</feature>
<reference evidence="8" key="1">
    <citation type="submission" date="2025-08" db="UniProtKB">
        <authorList>
            <consortium name="RefSeq"/>
        </authorList>
    </citation>
    <scope>IDENTIFICATION</scope>
</reference>
<dbReference type="Gene3D" id="1.20.1250.20">
    <property type="entry name" value="MFS general substrate transporter like domains"/>
    <property type="match status" value="1"/>
</dbReference>
<dbReference type="RefSeq" id="XP_026534685.1">
    <property type="nucleotide sequence ID" value="XM_026678900.1"/>
</dbReference>
<dbReference type="Proteomes" id="UP000504612">
    <property type="component" value="Unplaced"/>
</dbReference>
<dbReference type="InterPro" id="IPR005829">
    <property type="entry name" value="Sugar_transporter_CS"/>
</dbReference>
<feature type="transmembrane region" description="Helical" evidence="5">
    <location>
        <begin position="415"/>
        <end position="437"/>
    </location>
</feature>
<evidence type="ECO:0000313" key="8">
    <source>
        <dbReference type="RefSeq" id="XP_026534685.1"/>
    </source>
</evidence>
<feature type="transmembrane region" description="Helical" evidence="5">
    <location>
        <begin position="361"/>
        <end position="381"/>
    </location>
</feature>
<organism evidence="7 8">
    <name type="scientific">Notechis scutatus</name>
    <name type="common">mainland tiger snake</name>
    <dbReference type="NCBI Taxonomy" id="8663"/>
    <lineage>
        <taxon>Eukaryota</taxon>
        <taxon>Metazoa</taxon>
        <taxon>Chordata</taxon>
        <taxon>Craniata</taxon>
        <taxon>Vertebrata</taxon>
        <taxon>Euteleostomi</taxon>
        <taxon>Lepidosauria</taxon>
        <taxon>Squamata</taxon>
        <taxon>Bifurcata</taxon>
        <taxon>Unidentata</taxon>
        <taxon>Episquamata</taxon>
        <taxon>Toxicofera</taxon>
        <taxon>Serpentes</taxon>
        <taxon>Colubroidea</taxon>
        <taxon>Elapidae</taxon>
        <taxon>Hydrophiinae</taxon>
        <taxon>Notechis</taxon>
    </lineage>
</organism>
<dbReference type="InterPro" id="IPR005828">
    <property type="entry name" value="MFS_sugar_transport-like"/>
</dbReference>
<keyword evidence="3 5" id="KW-1133">Transmembrane helix</keyword>
<feature type="transmembrane region" description="Helical" evidence="5">
    <location>
        <begin position="478"/>
        <end position="497"/>
    </location>
</feature>
<evidence type="ECO:0000313" key="7">
    <source>
        <dbReference type="Proteomes" id="UP000504612"/>
    </source>
</evidence>
<feature type="transmembrane region" description="Helical" evidence="5">
    <location>
        <begin position="134"/>
        <end position="153"/>
    </location>
</feature>
<keyword evidence="2 5" id="KW-0812">Transmembrane</keyword>
<keyword evidence="7" id="KW-1185">Reference proteome</keyword>
<dbReference type="GO" id="GO:0016020">
    <property type="term" value="C:membrane"/>
    <property type="evidence" value="ECO:0007669"/>
    <property type="project" value="UniProtKB-SubCell"/>
</dbReference>
<sequence>MTDVGEIIKALNDFGRFQHWLVLMITVASPFAGFHMFSQLFMVIPVPHHCNTNWFDTIHLNLTEEEKLNLTIPRKPDGTLEQCLMYTPVETNFETILQTGLNSTEKCRDGWVYPSKPKPSLVTQFSLVCDQNDLIDISQSIFMSGLLVGAVVLGPLSDWYGRRPIALLSLLFEGVLGVAVAFAPSFYLYCGLRFLLGAALSGITIASLALCTEWVGVAYRPHTIITAHVTFALGQMLLAGLAYGLRDWRHLQIAGSAPVFAFFFYIWFLPESARWLVMKGKIEEAKKVLQKAASVNKQTIPPRMLEELKPEQTSNSSMVLDLVRNSQLAKVTLVISLIWFVNSLAYYGLSLNVGSFGLNIYLTQVIFGAVEIPARILSVFLMQHLGRKKCQSILLLLGGTFCLLIFAVPKDLPVVITTLAVLGKFTMAGSFSTSYVYSAELFPTIIRQTGLGVCQMTARVAGIISPLVGLLGKYHTSLPVGIFGSAAVLGGLFSLLLPETLGKDLPDCVDDLTHKPRKRKETNDSVENGCTKSNKDNCISERITTTRF</sequence>
<dbReference type="AlphaFoldDB" id="A0A6J1UWA8"/>